<comment type="caution">
    <text evidence="2">The sequence shown here is derived from an EMBL/GenBank/DDBJ whole genome shotgun (WGS) entry which is preliminary data.</text>
</comment>
<evidence type="ECO:0000256" key="1">
    <source>
        <dbReference type="SAM" id="Coils"/>
    </source>
</evidence>
<proteinExistence type="predicted"/>
<evidence type="ECO:0000313" key="3">
    <source>
        <dbReference type="Proteomes" id="UP000593572"/>
    </source>
</evidence>
<feature type="non-terminal residue" evidence="2">
    <location>
        <position position="91"/>
    </location>
</feature>
<keyword evidence="1" id="KW-0175">Coiled coil</keyword>
<dbReference type="EMBL" id="JABEZX010000012">
    <property type="protein sequence ID" value="MBA0571701.1"/>
    <property type="molecule type" value="Genomic_DNA"/>
</dbReference>
<protein>
    <submittedName>
        <fullName evidence="2">Uncharacterized protein</fullName>
    </submittedName>
</protein>
<accession>A0A7J8N411</accession>
<name>A0A7J8N411_9ROSI</name>
<feature type="coiled-coil region" evidence="1">
    <location>
        <begin position="3"/>
        <end position="30"/>
    </location>
</feature>
<dbReference type="Proteomes" id="UP000593572">
    <property type="component" value="Unassembled WGS sequence"/>
</dbReference>
<reference evidence="2 3" key="1">
    <citation type="journal article" date="2019" name="Genome Biol. Evol.">
        <title>Insights into the evolution of the New World diploid cottons (Gossypium, subgenus Houzingenia) based on genome sequencing.</title>
        <authorList>
            <person name="Grover C.E."/>
            <person name="Arick M.A. 2nd"/>
            <person name="Thrash A."/>
            <person name="Conover J.L."/>
            <person name="Sanders W.S."/>
            <person name="Peterson D.G."/>
            <person name="Frelichowski J.E."/>
            <person name="Scheffler J.A."/>
            <person name="Scheffler B.E."/>
            <person name="Wendel J.F."/>
        </authorList>
    </citation>
    <scope>NUCLEOTIDE SEQUENCE [LARGE SCALE GENOMIC DNA]</scope>
    <source>
        <strain evidence="2">157</strain>
        <tissue evidence="2">Leaf</tissue>
    </source>
</reference>
<keyword evidence="3" id="KW-1185">Reference proteome</keyword>
<sequence length="91" mass="10403">MTGRDLAKRIQSYMSELERLEEKLLTLRVDRRHRQSEGNTRVTINFNAAFDRRSSKSTLELVVWGLMDEILASKTVIHSAISSLFAVEAHA</sequence>
<organism evidence="2 3">
    <name type="scientific">Gossypium lobatum</name>
    <dbReference type="NCBI Taxonomy" id="34289"/>
    <lineage>
        <taxon>Eukaryota</taxon>
        <taxon>Viridiplantae</taxon>
        <taxon>Streptophyta</taxon>
        <taxon>Embryophyta</taxon>
        <taxon>Tracheophyta</taxon>
        <taxon>Spermatophyta</taxon>
        <taxon>Magnoliopsida</taxon>
        <taxon>eudicotyledons</taxon>
        <taxon>Gunneridae</taxon>
        <taxon>Pentapetalae</taxon>
        <taxon>rosids</taxon>
        <taxon>malvids</taxon>
        <taxon>Malvales</taxon>
        <taxon>Malvaceae</taxon>
        <taxon>Malvoideae</taxon>
        <taxon>Gossypium</taxon>
    </lineage>
</organism>
<evidence type="ECO:0000313" key="2">
    <source>
        <dbReference type="EMBL" id="MBA0571701.1"/>
    </source>
</evidence>
<gene>
    <name evidence="2" type="ORF">Golob_002077</name>
</gene>
<dbReference type="AlphaFoldDB" id="A0A7J8N411"/>